<protein>
    <submittedName>
        <fullName evidence="1">2f240d9b-5972-4525-8ce4-59b88c03837c</fullName>
    </submittedName>
</protein>
<dbReference type="EMBL" id="OUUZ01000008">
    <property type="protein sequence ID" value="SPQ21437.1"/>
    <property type="molecule type" value="Genomic_DNA"/>
</dbReference>
<gene>
    <name evidence="1" type="ORF">TT172_LOCUS3856</name>
</gene>
<reference evidence="1 2" key="1">
    <citation type="submission" date="2018-04" db="EMBL/GenBank/DDBJ databases">
        <authorList>
            <person name="Huttner S."/>
            <person name="Dainat J."/>
        </authorList>
    </citation>
    <scope>NUCLEOTIDE SEQUENCE [LARGE SCALE GENOMIC DNA]</scope>
</reference>
<evidence type="ECO:0000313" key="2">
    <source>
        <dbReference type="Proteomes" id="UP000289323"/>
    </source>
</evidence>
<evidence type="ECO:0000313" key="1">
    <source>
        <dbReference type="EMBL" id="SPQ21437.1"/>
    </source>
</evidence>
<accession>A0A3S4F0Y8</accession>
<proteinExistence type="predicted"/>
<dbReference type="AlphaFoldDB" id="A0A3S4F0Y8"/>
<dbReference type="Proteomes" id="UP000289323">
    <property type="component" value="Unassembled WGS sequence"/>
</dbReference>
<sequence>MWQSRQNVETKAKALDNTIPHAQVHAQVHAEVNFIDIAPVEDIKSLGKLAYQKSCRTCPPLWPRQQ</sequence>
<name>A0A3S4F0Y8_9PEZI</name>
<organism evidence="1 2">
    <name type="scientific">Thermothielavioides terrestris</name>
    <dbReference type="NCBI Taxonomy" id="2587410"/>
    <lineage>
        <taxon>Eukaryota</taxon>
        <taxon>Fungi</taxon>
        <taxon>Dikarya</taxon>
        <taxon>Ascomycota</taxon>
        <taxon>Pezizomycotina</taxon>
        <taxon>Sordariomycetes</taxon>
        <taxon>Sordariomycetidae</taxon>
        <taxon>Sordariales</taxon>
        <taxon>Chaetomiaceae</taxon>
        <taxon>Thermothielavioides</taxon>
    </lineage>
</organism>